<evidence type="ECO:0000256" key="1">
    <source>
        <dbReference type="ARBA" id="ARBA00000382"/>
    </source>
</evidence>
<dbReference type="STRING" id="3750.A0A498KD40"/>
<dbReference type="FunFam" id="1.20.58.1040:FF:000002">
    <property type="entry name" value="Glucan endo-1,3-beta-glucosidase 8"/>
    <property type="match status" value="1"/>
</dbReference>
<keyword evidence="10" id="KW-0472">Membrane</keyword>
<keyword evidence="13" id="KW-0449">Lipoprotein</keyword>
<dbReference type="PANTHER" id="PTHR35134">
    <property type="entry name" value="NUCLEOTIDASE YQFW-RELATED"/>
    <property type="match status" value="1"/>
</dbReference>
<dbReference type="InterPro" id="IPR010708">
    <property type="entry name" value="5'(3')-deoxyribonucleotidase"/>
</dbReference>
<evidence type="ECO:0000256" key="12">
    <source>
        <dbReference type="ARBA" id="ARBA00023180"/>
    </source>
</evidence>
<evidence type="ECO:0000256" key="10">
    <source>
        <dbReference type="ARBA" id="ARBA00023136"/>
    </source>
</evidence>
<name>A0A498KD40_MALDO</name>
<gene>
    <name evidence="21" type="ORF">DVH24_018302</name>
</gene>
<sequence length="837" mass="92297">MIFDITAPNADGVVRGVLGAGGLACNWGTRSTHPLPPKIVVKLLKDNGFSKVKLFEADAGALQALGRSGIQVMVGIPNDLLAPLASSVTVAEKWVSQNVSSYISKNGVDIRYVAVGNEPFLTAYKDTFLQTTLPALQNIQAALIKAGLGRQVKVTIPINADVYQTDSGLPSGGDFRSDIRTLMMSIMKFLSDNNGVLTINIYPFLSLQADPDFPKEYAFFNNTAKPVVDGSISYTNVLDANFDTCIAALEKNGFSKLPVIVGEVGWPTDGDPNANIQDARRFNQGLLNRILAGQGTPKRSAAPDIYIFALIDEDAKSVLPGNFERHWGMFNYDGSLKYPLDMGSGKSLVPAKGVKYLPRQWCVMSPDASTSDPNLAQSIDYACSHADCTSLGNGSSCGMLDAKSNVSYAFNMYFQTMNQRNDACNFSGLSVITKTDPTPTQNGSCRFQIMIDLEKSRPRSPASPAAGLREHSSYKVAMGQGVDRFLFASSKHRPLLLHCRQQYTEAMAAAFLFSHSGCRGFQTQAQWTPSHFSAGHSCKSANFPGKAENFPRNLRNTSIGCNFVVNGCLQSQHHPHNQSHSNSIKRHPNAQLVRDLELDLRSSDTVGLTSSNGCQERGGRAGIPHHPLPRDKLVVAVDVDEVLGNFVSALNCFIADRYSSNHSVSEYHVYEFFKIWNCSRDEADYRVHEFFKSSYFKTGIHPLPGAQETIHKLSDFCDLSVVTSRQNVIKDHTLQWIEQHFSGLFQEIHFGNHWALHGESRPKSEICRSLGAKVLIDDNPRYALECAEVGIRVLLFDYENSYPWCKTESIDQHPLVTKVHNWEAVEKQLMTINSIIS</sequence>
<keyword evidence="8 19" id="KW-0378">Hydrolase</keyword>
<comment type="caution">
    <text evidence="21">The sequence shown here is derived from an EMBL/GenBank/DDBJ whole genome shotgun (WGS) entry which is preliminary data.</text>
</comment>
<dbReference type="Pfam" id="PF00332">
    <property type="entry name" value="Glyco_hydro_17"/>
    <property type="match status" value="1"/>
</dbReference>
<reference evidence="21 22" key="1">
    <citation type="submission" date="2018-10" db="EMBL/GenBank/DDBJ databases">
        <title>A high-quality apple genome assembly.</title>
        <authorList>
            <person name="Hu J."/>
        </authorList>
    </citation>
    <scope>NUCLEOTIDE SEQUENCE [LARGE SCALE GENOMIC DNA]</scope>
    <source>
        <strain evidence="22">cv. HFTH1</strain>
        <tissue evidence="21">Young leaf</tissue>
    </source>
</reference>
<dbReference type="SUPFAM" id="SSF56784">
    <property type="entry name" value="HAD-like"/>
    <property type="match status" value="1"/>
</dbReference>
<evidence type="ECO:0000313" key="22">
    <source>
        <dbReference type="Proteomes" id="UP000290289"/>
    </source>
</evidence>
<dbReference type="GO" id="GO:0042973">
    <property type="term" value="F:glucan endo-1,3-beta-D-glucosidase activity"/>
    <property type="evidence" value="ECO:0007669"/>
    <property type="project" value="UniProtKB-EC"/>
</dbReference>
<dbReference type="InterPro" id="IPR012946">
    <property type="entry name" value="X8"/>
</dbReference>
<feature type="active site" description="Proton donor" evidence="17">
    <location>
        <position position="640"/>
    </location>
</feature>
<keyword evidence="14 19" id="KW-0326">Glycosidase</keyword>
<feature type="domain" description="X8" evidence="20">
    <location>
        <begin position="360"/>
        <end position="447"/>
    </location>
</feature>
<evidence type="ECO:0000256" key="16">
    <source>
        <dbReference type="ARBA" id="ARBA00033417"/>
    </source>
</evidence>
<dbReference type="GO" id="GO:0098552">
    <property type="term" value="C:side of membrane"/>
    <property type="evidence" value="ECO:0007669"/>
    <property type="project" value="UniProtKB-KW"/>
</dbReference>
<proteinExistence type="inferred from homology"/>
<evidence type="ECO:0000256" key="14">
    <source>
        <dbReference type="ARBA" id="ARBA00023295"/>
    </source>
</evidence>
<dbReference type="GO" id="GO:0006952">
    <property type="term" value="P:defense response"/>
    <property type="evidence" value="ECO:0007669"/>
    <property type="project" value="UniProtKB-KW"/>
</dbReference>
<evidence type="ECO:0000256" key="2">
    <source>
        <dbReference type="ARBA" id="ARBA00004609"/>
    </source>
</evidence>
<dbReference type="FunFam" id="3.20.20.80:FF:000008">
    <property type="entry name" value="Glucan endo-1,3-beta-glucosidase 5"/>
    <property type="match status" value="1"/>
</dbReference>
<keyword evidence="12" id="KW-0325">Glycoprotein</keyword>
<evidence type="ECO:0000256" key="11">
    <source>
        <dbReference type="ARBA" id="ARBA00023157"/>
    </source>
</evidence>
<evidence type="ECO:0000256" key="9">
    <source>
        <dbReference type="ARBA" id="ARBA00022821"/>
    </source>
</evidence>
<dbReference type="InterPro" id="IPR036412">
    <property type="entry name" value="HAD-like_sf"/>
</dbReference>
<dbReference type="Pfam" id="PF07983">
    <property type="entry name" value="X8"/>
    <property type="match status" value="1"/>
</dbReference>
<dbReference type="AlphaFoldDB" id="A0A498KD40"/>
<evidence type="ECO:0000256" key="6">
    <source>
        <dbReference type="ARBA" id="ARBA00022622"/>
    </source>
</evidence>
<comment type="subcellular location">
    <subcellularLocation>
        <location evidence="2">Cell membrane</location>
        <topology evidence="2">Lipid-anchor</topology>
        <topology evidence="2">GPI-anchor</topology>
    </subcellularLocation>
</comment>
<dbReference type="InterPro" id="IPR017853">
    <property type="entry name" value="GH"/>
</dbReference>
<dbReference type="Pfam" id="PF06941">
    <property type="entry name" value="NT5C"/>
    <property type="match status" value="1"/>
</dbReference>
<accession>A0A498KD40</accession>
<dbReference type="Gene3D" id="3.20.20.80">
    <property type="entry name" value="Glycosidases"/>
    <property type="match status" value="1"/>
</dbReference>
<dbReference type="GO" id="GO:0005886">
    <property type="term" value="C:plasma membrane"/>
    <property type="evidence" value="ECO:0007669"/>
    <property type="project" value="UniProtKB-SubCell"/>
</dbReference>
<dbReference type="GO" id="GO:0009264">
    <property type="term" value="P:deoxyribonucleotide catabolic process"/>
    <property type="evidence" value="ECO:0007669"/>
    <property type="project" value="InterPro"/>
</dbReference>
<dbReference type="InterPro" id="IPR000490">
    <property type="entry name" value="Glyco_hydro_17"/>
</dbReference>
<evidence type="ECO:0000256" key="4">
    <source>
        <dbReference type="ARBA" id="ARBA00012780"/>
    </source>
</evidence>
<keyword evidence="7" id="KW-0732">Signal</keyword>
<dbReference type="InterPro" id="IPR023214">
    <property type="entry name" value="HAD_sf"/>
</dbReference>
<protein>
    <recommendedName>
        <fullName evidence="4">glucan endo-1,3-beta-D-glucosidase</fullName>
        <ecNumber evidence="4">3.2.1.39</ecNumber>
    </recommendedName>
    <alternativeName>
        <fullName evidence="15">(1-&gt;3)-beta-glucan endohydrolase</fullName>
    </alternativeName>
    <alternativeName>
        <fullName evidence="16">Beta-1,3-endoglucanase</fullName>
    </alternativeName>
</protein>
<evidence type="ECO:0000256" key="19">
    <source>
        <dbReference type="RuleBase" id="RU004336"/>
    </source>
</evidence>
<dbReference type="GO" id="GO:0005975">
    <property type="term" value="P:carbohydrate metabolic process"/>
    <property type="evidence" value="ECO:0007669"/>
    <property type="project" value="InterPro"/>
</dbReference>
<feature type="active site" description="Nucleophile" evidence="17">
    <location>
        <position position="638"/>
    </location>
</feature>
<dbReference type="Gene3D" id="3.40.50.1000">
    <property type="entry name" value="HAD superfamily/HAD-like"/>
    <property type="match status" value="1"/>
</dbReference>
<keyword evidence="9" id="KW-0611">Plant defense</keyword>
<dbReference type="SMART" id="SM00768">
    <property type="entry name" value="X8"/>
    <property type="match status" value="1"/>
</dbReference>
<dbReference type="PROSITE" id="PS00587">
    <property type="entry name" value="GLYCOSYL_HYDROL_F17"/>
    <property type="match status" value="1"/>
</dbReference>
<dbReference type="Proteomes" id="UP000290289">
    <property type="component" value="Chromosome 2"/>
</dbReference>
<evidence type="ECO:0000256" key="18">
    <source>
        <dbReference type="RuleBase" id="RU004335"/>
    </source>
</evidence>
<evidence type="ECO:0000256" key="15">
    <source>
        <dbReference type="ARBA" id="ARBA00033335"/>
    </source>
</evidence>
<evidence type="ECO:0000259" key="20">
    <source>
        <dbReference type="SMART" id="SM00768"/>
    </source>
</evidence>
<evidence type="ECO:0000256" key="13">
    <source>
        <dbReference type="ARBA" id="ARBA00023288"/>
    </source>
</evidence>
<dbReference type="PANTHER" id="PTHR35134:SF2">
    <property type="entry name" value="NUCLEOTIDASE YQFW-RELATED"/>
    <property type="match status" value="1"/>
</dbReference>
<evidence type="ECO:0000256" key="17">
    <source>
        <dbReference type="PIRSR" id="PIRSR610708-1"/>
    </source>
</evidence>
<comment type="catalytic activity">
    <reaction evidence="1">
        <text>Hydrolysis of (1-&gt;3)-beta-D-glucosidic linkages in (1-&gt;3)-beta-D-glucans.</text>
        <dbReference type="EC" id="3.2.1.39"/>
    </reaction>
</comment>
<evidence type="ECO:0000256" key="5">
    <source>
        <dbReference type="ARBA" id="ARBA00022475"/>
    </source>
</evidence>
<evidence type="ECO:0000256" key="3">
    <source>
        <dbReference type="ARBA" id="ARBA00008773"/>
    </source>
</evidence>
<dbReference type="Gene3D" id="1.20.58.1040">
    <property type="match status" value="1"/>
</dbReference>
<keyword evidence="22" id="KW-1185">Reference proteome</keyword>
<dbReference type="EMBL" id="RDQH01000328">
    <property type="protein sequence ID" value="RXI06260.1"/>
    <property type="molecule type" value="Genomic_DNA"/>
</dbReference>
<dbReference type="EC" id="3.2.1.39" evidence="4"/>
<dbReference type="InterPro" id="IPR052419">
    <property type="entry name" value="5_3-deoxyribonucleotidase-like"/>
</dbReference>
<comment type="similarity">
    <text evidence="3 18">Belongs to the glycosyl hydrolase 17 family.</text>
</comment>
<evidence type="ECO:0000256" key="8">
    <source>
        <dbReference type="ARBA" id="ARBA00022801"/>
    </source>
</evidence>
<keyword evidence="11" id="KW-1015">Disulfide bond</keyword>
<keyword evidence="6" id="KW-0336">GPI-anchor</keyword>
<evidence type="ECO:0000313" key="21">
    <source>
        <dbReference type="EMBL" id="RXI06260.1"/>
    </source>
</evidence>
<dbReference type="SUPFAM" id="SSF51445">
    <property type="entry name" value="(Trans)glycosidases"/>
    <property type="match status" value="1"/>
</dbReference>
<dbReference type="GO" id="GO:0008253">
    <property type="term" value="F:5'-nucleotidase activity"/>
    <property type="evidence" value="ECO:0007669"/>
    <property type="project" value="InterPro"/>
</dbReference>
<keyword evidence="5" id="KW-1003">Cell membrane</keyword>
<evidence type="ECO:0000256" key="7">
    <source>
        <dbReference type="ARBA" id="ARBA00022729"/>
    </source>
</evidence>
<organism evidence="21 22">
    <name type="scientific">Malus domestica</name>
    <name type="common">Apple</name>
    <name type="synonym">Pyrus malus</name>
    <dbReference type="NCBI Taxonomy" id="3750"/>
    <lineage>
        <taxon>Eukaryota</taxon>
        <taxon>Viridiplantae</taxon>
        <taxon>Streptophyta</taxon>
        <taxon>Embryophyta</taxon>
        <taxon>Tracheophyta</taxon>
        <taxon>Spermatophyta</taxon>
        <taxon>Magnoliopsida</taxon>
        <taxon>eudicotyledons</taxon>
        <taxon>Gunneridae</taxon>
        <taxon>Pentapetalae</taxon>
        <taxon>rosids</taxon>
        <taxon>fabids</taxon>
        <taxon>Rosales</taxon>
        <taxon>Rosaceae</taxon>
        <taxon>Amygdaloideae</taxon>
        <taxon>Maleae</taxon>
        <taxon>Malus</taxon>
    </lineage>
</organism>